<dbReference type="SMART" id="SM00267">
    <property type="entry name" value="GGDEF"/>
    <property type="match status" value="1"/>
</dbReference>
<dbReference type="GO" id="GO:0003729">
    <property type="term" value="F:mRNA binding"/>
    <property type="evidence" value="ECO:0007669"/>
    <property type="project" value="InterPro"/>
</dbReference>
<dbReference type="GO" id="GO:0006417">
    <property type="term" value="P:regulation of translation"/>
    <property type="evidence" value="ECO:0007669"/>
    <property type="project" value="TreeGrafter"/>
</dbReference>
<feature type="repeat" description="TPR" evidence="1">
    <location>
        <begin position="619"/>
        <end position="652"/>
    </location>
</feature>
<protein>
    <submittedName>
        <fullName evidence="4">Diguanylate cyclase and serine/threonine protein kinase with TPR repeats</fullName>
    </submittedName>
</protein>
<keyword evidence="1" id="KW-0802">TPR repeat</keyword>
<keyword evidence="4" id="KW-0723">Serine/threonine-protein kinase</keyword>
<keyword evidence="4" id="KW-0418">Kinase</keyword>
<dbReference type="InterPro" id="IPR043128">
    <property type="entry name" value="Rev_trsase/Diguanyl_cyclase"/>
</dbReference>
<dbReference type="GO" id="GO:0004674">
    <property type="term" value="F:protein serine/threonine kinase activity"/>
    <property type="evidence" value="ECO:0007669"/>
    <property type="project" value="UniProtKB-KW"/>
</dbReference>
<keyword evidence="4" id="KW-0808">Transferase</keyword>
<dbReference type="InterPro" id="IPR044624">
    <property type="entry name" value="Mbb1-like"/>
</dbReference>
<organism evidence="4">
    <name type="scientific">uncultured delta proteobacterium</name>
    <dbReference type="NCBI Taxonomy" id="34034"/>
    <lineage>
        <taxon>Bacteria</taxon>
        <taxon>Deltaproteobacteria</taxon>
        <taxon>environmental samples</taxon>
    </lineage>
</organism>
<dbReference type="PANTHER" id="PTHR44917">
    <property type="entry name" value="PROTEIN HIGH CHLOROPHYLL FLUORESCENT 107"/>
    <property type="match status" value="1"/>
</dbReference>
<dbReference type="InterPro" id="IPR019734">
    <property type="entry name" value="TPR_rpt"/>
</dbReference>
<feature type="compositionally biased region" description="Basic and acidic residues" evidence="2">
    <location>
        <begin position="145"/>
        <end position="155"/>
    </location>
</feature>
<dbReference type="GO" id="GO:0006397">
    <property type="term" value="P:mRNA processing"/>
    <property type="evidence" value="ECO:0007669"/>
    <property type="project" value="InterPro"/>
</dbReference>
<evidence type="ECO:0000313" key="4">
    <source>
        <dbReference type="EMBL" id="SBW05281.1"/>
    </source>
</evidence>
<evidence type="ECO:0000256" key="1">
    <source>
        <dbReference type="PROSITE-ProRule" id="PRU00339"/>
    </source>
</evidence>
<dbReference type="InterPro" id="IPR000160">
    <property type="entry name" value="GGDEF_dom"/>
</dbReference>
<dbReference type="AlphaFoldDB" id="A0A212K0Q1"/>
<dbReference type="PROSITE" id="PS50005">
    <property type="entry name" value="TPR"/>
    <property type="match status" value="2"/>
</dbReference>
<dbReference type="Pfam" id="PF00990">
    <property type="entry name" value="GGDEF"/>
    <property type="match status" value="1"/>
</dbReference>
<dbReference type="PROSITE" id="PS50887">
    <property type="entry name" value="GGDEF"/>
    <property type="match status" value="1"/>
</dbReference>
<dbReference type="SMART" id="SM00028">
    <property type="entry name" value="TPR"/>
    <property type="match status" value="3"/>
</dbReference>
<feature type="repeat" description="TPR" evidence="1">
    <location>
        <begin position="720"/>
        <end position="753"/>
    </location>
</feature>
<dbReference type="Gene3D" id="3.30.70.270">
    <property type="match status" value="1"/>
</dbReference>
<proteinExistence type="predicted"/>
<dbReference type="GO" id="GO:0003727">
    <property type="term" value="F:single-stranded RNA binding"/>
    <property type="evidence" value="ECO:0007669"/>
    <property type="project" value="TreeGrafter"/>
</dbReference>
<accession>A0A212K0Q1</accession>
<dbReference type="PANTHER" id="PTHR44917:SF1">
    <property type="entry name" value="PROTEIN HIGH CHLOROPHYLL FLUORESCENT 107"/>
    <property type="match status" value="1"/>
</dbReference>
<dbReference type="SUPFAM" id="SSF48452">
    <property type="entry name" value="TPR-like"/>
    <property type="match status" value="1"/>
</dbReference>
<feature type="region of interest" description="Disordered" evidence="2">
    <location>
        <begin position="141"/>
        <end position="163"/>
    </location>
</feature>
<dbReference type="Pfam" id="PF13424">
    <property type="entry name" value="TPR_12"/>
    <property type="match status" value="1"/>
</dbReference>
<reference evidence="4" key="1">
    <citation type="submission" date="2016-04" db="EMBL/GenBank/DDBJ databases">
        <authorList>
            <person name="Evans L.H."/>
            <person name="Alamgir A."/>
            <person name="Owens N."/>
            <person name="Weber N.D."/>
            <person name="Virtaneva K."/>
            <person name="Barbian K."/>
            <person name="Babar A."/>
            <person name="Rosenke K."/>
        </authorList>
    </citation>
    <scope>NUCLEOTIDE SEQUENCE</scope>
    <source>
        <strain evidence="4">86</strain>
    </source>
</reference>
<dbReference type="InterPro" id="IPR011990">
    <property type="entry name" value="TPR-like_helical_dom_sf"/>
</dbReference>
<evidence type="ECO:0000259" key="3">
    <source>
        <dbReference type="PROSITE" id="PS50887"/>
    </source>
</evidence>
<dbReference type="EMBL" id="FLUQ01000002">
    <property type="protein sequence ID" value="SBW05281.1"/>
    <property type="molecule type" value="Genomic_DNA"/>
</dbReference>
<dbReference type="Pfam" id="PF14559">
    <property type="entry name" value="TPR_19"/>
    <property type="match status" value="1"/>
</dbReference>
<feature type="domain" description="GGDEF" evidence="3">
    <location>
        <begin position="168"/>
        <end position="302"/>
    </location>
</feature>
<dbReference type="Gene3D" id="1.25.40.10">
    <property type="entry name" value="Tetratricopeptide repeat domain"/>
    <property type="match status" value="1"/>
</dbReference>
<dbReference type="SUPFAM" id="SSF55073">
    <property type="entry name" value="Nucleotide cyclase"/>
    <property type="match status" value="1"/>
</dbReference>
<dbReference type="InterPro" id="IPR029787">
    <property type="entry name" value="Nucleotide_cyclase"/>
</dbReference>
<evidence type="ECO:0000256" key="2">
    <source>
        <dbReference type="SAM" id="MobiDB-lite"/>
    </source>
</evidence>
<sequence length="818" mass="87390">MNTKDALPEPFLRLERRDLIRFEQRLRKSLAPFIPHTGCTLHFPNPPGAAAPEYLPDEERLLLPLYAPHENGGDAGSLLGVFVARGVPEGAYRAVSGSLPVITALAMENLQLYKAAVSDAFTGLFSRQHFLARMAEEVQGTSDSLRSEPSSREVSDPDAASGLGGASPCLAALVIRLHGLRQVVRKHGYTASEDILALLGRALRDICPEQGTTARVSDYELAVLMPAATAGACKRFAGTVLEELGKVSLPHELTRSRISVTTSIGYALYPQDITGNVFLKPAPEQARILLRKARLAAALAAERLLTGEEEPVLAFGRILSEGGRVAEMLPLSRVTVSLGSAVNAREGQRFSVRASGGGKTGAPGSEGRLYKGELVLIEVKENSSVAEILHEADPSNGIAAGDSLVLLPGEVWGASRAGSLAGRDGPGAPDPVTGLLRHGDFLAAWSEGREKCDVFSLALLRLLPPDMENGAAANLAGQPDQLMAEAARLFRDLFGQEISGGRYGLASFMVFHPGADPKTLQPKYEELCSLLASRFFPGREGAFAAAGLAGYPYLDFRKADVLENCRKALEYGILLPAPHVGVFDSLAMTISADKRFSHGDTLGAMTEYKQALLADDGNALAWNSLGVTLARLGRHNEARGHFGRAVALAPEANALYNMGYTCQCLGERDDAKAFYGRCLEKAPGHLYALVRLGQMAESEGDTAGAKTLYDRAGTVPGGMAVTRRCLAGLCLREGKAEEARELLHEALALDPQNAVALQMLAELYLDGGEDAEVAESLARQSIVLRPERKSGWLALSRALEKTGRSREAREALMRAGAL</sequence>
<name>A0A212K0Q1_9DELT</name>
<gene>
    <name evidence="4" type="ORF">KL86DPRO_20460</name>
</gene>